<evidence type="ECO:0000259" key="2">
    <source>
        <dbReference type="SMART" id="SM00409"/>
    </source>
</evidence>
<feature type="domain" description="Immunoglobulin" evidence="2">
    <location>
        <begin position="118"/>
        <end position="222"/>
    </location>
</feature>
<dbReference type="InterPro" id="IPR003599">
    <property type="entry name" value="Ig_sub"/>
</dbReference>
<dbReference type="SMART" id="SM00409">
    <property type="entry name" value="IG"/>
    <property type="match status" value="2"/>
</dbReference>
<dbReference type="InterPro" id="IPR003598">
    <property type="entry name" value="Ig_sub2"/>
</dbReference>
<feature type="domain" description="Immunoglobulin" evidence="2">
    <location>
        <begin position="8"/>
        <end position="111"/>
    </location>
</feature>
<reference evidence="3" key="1">
    <citation type="submission" date="2025-08" db="UniProtKB">
        <authorList>
            <consortium name="Ensembl"/>
        </authorList>
    </citation>
    <scope>IDENTIFICATION</scope>
</reference>
<evidence type="ECO:0000313" key="3">
    <source>
        <dbReference type="Ensembl" id="ENSCCRP00020037728.1"/>
    </source>
</evidence>
<evidence type="ECO:0000313" key="4">
    <source>
        <dbReference type="Proteomes" id="UP000694701"/>
    </source>
</evidence>
<feature type="domain" description="Immunoglobulin subtype 2" evidence="1">
    <location>
        <begin position="124"/>
        <end position="207"/>
    </location>
</feature>
<dbReference type="Pfam" id="PF07686">
    <property type="entry name" value="V-set"/>
    <property type="match status" value="2"/>
</dbReference>
<evidence type="ECO:0000259" key="1">
    <source>
        <dbReference type="SMART" id="SM00408"/>
    </source>
</evidence>
<protein>
    <recommendedName>
        <fullName evidence="5">Ig-like domain-containing protein</fullName>
    </recommendedName>
</protein>
<proteinExistence type="predicted"/>
<dbReference type="SUPFAM" id="SSF48726">
    <property type="entry name" value="Immunoglobulin"/>
    <property type="match status" value="2"/>
</dbReference>
<evidence type="ECO:0008006" key="5">
    <source>
        <dbReference type="Google" id="ProtNLM"/>
    </source>
</evidence>
<dbReference type="InterPro" id="IPR013783">
    <property type="entry name" value="Ig-like_fold"/>
</dbReference>
<feature type="domain" description="Immunoglobulin subtype 2" evidence="1">
    <location>
        <begin position="14"/>
        <end position="100"/>
    </location>
</feature>
<name>A0A8C2E8S3_CYPCA</name>
<dbReference type="PANTHER" id="PTHR21063">
    <property type="entry name" value="LFA-3"/>
    <property type="match status" value="1"/>
</dbReference>
<dbReference type="Gene3D" id="2.60.40.10">
    <property type="entry name" value="Immunoglobulins"/>
    <property type="match status" value="2"/>
</dbReference>
<dbReference type="PANTHER" id="PTHR21063:SF4">
    <property type="entry name" value="CD48 ANTIGEN-RELATED"/>
    <property type="match status" value="1"/>
</dbReference>
<accession>A0A8C2E8S3</accession>
<dbReference type="InterPro" id="IPR013106">
    <property type="entry name" value="Ig_V-set"/>
</dbReference>
<dbReference type="Proteomes" id="UP000694701">
    <property type="component" value="Unplaced"/>
</dbReference>
<dbReference type="AlphaFoldDB" id="A0A8C2E8S3"/>
<dbReference type="Ensembl" id="ENSCCRT00020041191.1">
    <property type="protein sequence ID" value="ENSCCRP00020037728.1"/>
    <property type="gene ID" value="ENSCCRG00020016847.1"/>
</dbReference>
<dbReference type="SMART" id="SM00408">
    <property type="entry name" value="IGc2"/>
    <property type="match status" value="2"/>
</dbReference>
<sequence>NTIVYLYEVSVSVKEGDSVTLHTDVKTNQQEDIKWYFNDTRIAQISGDLSKICTDVQCNEGTERFRNRLKLDHQTGSLTITNITNTDSGLYELKIISSSTSSDKNFNVAVNGVPAAERDEMKGNEGESVTLDPGVTKHPNDVMTWFFNDILVVEVTGYQIKICKDDQCDERFRDRLKLDHQTGSLTIMNIRTTDSGVYHLQINSSSSSFSISRVKRFNVTVTGGEYIIQSFHAFSFEKKQKNKKKLHYFKSTSKCWGLDCLEKGDLI</sequence>
<organism evidence="3 4">
    <name type="scientific">Cyprinus carpio</name>
    <name type="common">Common carp</name>
    <dbReference type="NCBI Taxonomy" id="7962"/>
    <lineage>
        <taxon>Eukaryota</taxon>
        <taxon>Metazoa</taxon>
        <taxon>Chordata</taxon>
        <taxon>Craniata</taxon>
        <taxon>Vertebrata</taxon>
        <taxon>Euteleostomi</taxon>
        <taxon>Actinopterygii</taxon>
        <taxon>Neopterygii</taxon>
        <taxon>Teleostei</taxon>
        <taxon>Ostariophysi</taxon>
        <taxon>Cypriniformes</taxon>
        <taxon>Cyprinidae</taxon>
        <taxon>Cyprininae</taxon>
        <taxon>Cyprinus</taxon>
    </lineage>
</organism>
<dbReference type="InterPro" id="IPR036179">
    <property type="entry name" value="Ig-like_dom_sf"/>
</dbReference>